<evidence type="ECO:0000313" key="2">
    <source>
        <dbReference type="EMBL" id="QJA98810.1"/>
    </source>
</evidence>
<evidence type="ECO:0000313" key="3">
    <source>
        <dbReference type="EMBL" id="QJB03559.1"/>
    </source>
</evidence>
<dbReference type="AlphaFoldDB" id="A0A6M3MEC8"/>
<reference evidence="3" key="1">
    <citation type="submission" date="2020-03" db="EMBL/GenBank/DDBJ databases">
        <title>The deep terrestrial virosphere.</title>
        <authorList>
            <person name="Holmfeldt K."/>
            <person name="Nilsson E."/>
            <person name="Simone D."/>
            <person name="Lopez-Fernandez M."/>
            <person name="Wu X."/>
            <person name="de Brujin I."/>
            <person name="Lundin D."/>
            <person name="Andersson A."/>
            <person name="Bertilsson S."/>
            <person name="Dopson M."/>
        </authorList>
    </citation>
    <scope>NUCLEOTIDE SEQUENCE</scope>
    <source>
        <strain evidence="2">MM171A01509</strain>
        <strain evidence="3">MM171B00657</strain>
    </source>
</reference>
<sequence length="79" mass="9341">MIDELHKLNNISLNLKKIIDDMNIQAERLEFELKTKDTEIGRLEQRIKELIDIIHKYDSNTSLELKKWIIRVPPGDSIL</sequence>
<feature type="coiled-coil region" evidence="1">
    <location>
        <begin position="19"/>
        <end position="60"/>
    </location>
</feature>
<protein>
    <submittedName>
        <fullName evidence="3">Uncharacterized protein</fullName>
    </submittedName>
</protein>
<keyword evidence="1" id="KW-0175">Coiled coil</keyword>
<evidence type="ECO:0000256" key="1">
    <source>
        <dbReference type="SAM" id="Coils"/>
    </source>
</evidence>
<proteinExistence type="predicted"/>
<dbReference type="EMBL" id="MT143610">
    <property type="protein sequence ID" value="QJA98810.1"/>
    <property type="molecule type" value="Genomic_DNA"/>
</dbReference>
<name>A0A6M3MEC8_9ZZZZ</name>
<dbReference type="EMBL" id="MT143851">
    <property type="protein sequence ID" value="QJB03559.1"/>
    <property type="molecule type" value="Genomic_DNA"/>
</dbReference>
<accession>A0A6M3MEC8</accession>
<gene>
    <name evidence="2" type="ORF">MM171A01509_0001</name>
    <name evidence="3" type="ORF">MM171B00657_0016</name>
</gene>
<organism evidence="3">
    <name type="scientific">viral metagenome</name>
    <dbReference type="NCBI Taxonomy" id="1070528"/>
    <lineage>
        <taxon>unclassified sequences</taxon>
        <taxon>metagenomes</taxon>
        <taxon>organismal metagenomes</taxon>
    </lineage>
</organism>